<keyword evidence="4" id="KW-1185">Reference proteome</keyword>
<dbReference type="PANTHER" id="PTHR45749:SF30">
    <property type="entry name" value="ZINC FINGER MYM-TYPE PROTEIN 1-LIKE"/>
    <property type="match status" value="1"/>
</dbReference>
<evidence type="ECO:0000313" key="3">
    <source>
        <dbReference type="EMBL" id="WVZ62714.1"/>
    </source>
</evidence>
<dbReference type="EMBL" id="CP144747">
    <property type="protein sequence ID" value="WVZ62714.1"/>
    <property type="molecule type" value="Genomic_DNA"/>
</dbReference>
<accession>A0AAQ3SXK7</accession>
<dbReference type="Proteomes" id="UP001341281">
    <property type="component" value="Chromosome 03"/>
</dbReference>
<reference evidence="3 4" key="1">
    <citation type="submission" date="2024-02" db="EMBL/GenBank/DDBJ databases">
        <title>High-quality chromosome-scale genome assembly of Pensacola bahiagrass (Paspalum notatum Flugge var. saurae).</title>
        <authorList>
            <person name="Vega J.M."/>
            <person name="Podio M."/>
            <person name="Orjuela J."/>
            <person name="Siena L.A."/>
            <person name="Pessino S.C."/>
            <person name="Combes M.C."/>
            <person name="Mariac C."/>
            <person name="Albertini E."/>
            <person name="Pupilli F."/>
            <person name="Ortiz J.P.A."/>
            <person name="Leblanc O."/>
        </authorList>
    </citation>
    <scope>NUCLEOTIDE SEQUENCE [LARGE SCALE GENOMIC DNA]</scope>
    <source>
        <strain evidence="3">R1</strain>
        <tissue evidence="3">Leaf</tissue>
    </source>
</reference>
<dbReference type="InterPro" id="IPR025398">
    <property type="entry name" value="DUF4371"/>
</dbReference>
<evidence type="ECO:0000259" key="2">
    <source>
        <dbReference type="Pfam" id="PF14291"/>
    </source>
</evidence>
<organism evidence="3 4">
    <name type="scientific">Paspalum notatum var. saurae</name>
    <dbReference type="NCBI Taxonomy" id="547442"/>
    <lineage>
        <taxon>Eukaryota</taxon>
        <taxon>Viridiplantae</taxon>
        <taxon>Streptophyta</taxon>
        <taxon>Embryophyta</taxon>
        <taxon>Tracheophyta</taxon>
        <taxon>Spermatophyta</taxon>
        <taxon>Magnoliopsida</taxon>
        <taxon>Liliopsida</taxon>
        <taxon>Poales</taxon>
        <taxon>Poaceae</taxon>
        <taxon>PACMAD clade</taxon>
        <taxon>Panicoideae</taxon>
        <taxon>Andropogonodae</taxon>
        <taxon>Paspaleae</taxon>
        <taxon>Paspalinae</taxon>
        <taxon>Paspalum</taxon>
    </lineage>
</organism>
<evidence type="ECO:0000256" key="1">
    <source>
        <dbReference type="SAM" id="MobiDB-lite"/>
    </source>
</evidence>
<feature type="domain" description="DUF4371" evidence="2">
    <location>
        <begin position="94"/>
        <end position="230"/>
    </location>
</feature>
<sequence>MKRKTWDTPDLRSFLARAAKNQSGQESVAAPSFNERELQMVIYQERTSNVPPEPKRVVPEPPIVEDEDSSDTESVHLDEIEYSDEEDEDDIYGIEHDSGNFEEVNKVVLGNAPQNCQLIDHKIQKQFIGCCAQETTKFIIEELGDECFAILADESSDAYQQEQLALCLCYVNKIGEPIERFLGLVKVEDTTFLTLKEAIQSLLIKYQLPLSKIRGQGYDGASNMKGHVNGLKKLAMEESHSAYYVHCFAHQLQLTLVAVAKENIDCAWFFGQLVYLLHVLGMSF</sequence>
<protein>
    <recommendedName>
        <fullName evidence="2">DUF4371 domain-containing protein</fullName>
    </recommendedName>
</protein>
<gene>
    <name evidence="3" type="ORF">U9M48_012425</name>
</gene>
<evidence type="ECO:0000313" key="4">
    <source>
        <dbReference type="Proteomes" id="UP001341281"/>
    </source>
</evidence>
<dbReference type="PANTHER" id="PTHR45749">
    <property type="match status" value="1"/>
</dbReference>
<feature type="region of interest" description="Disordered" evidence="1">
    <location>
        <begin position="45"/>
        <end position="75"/>
    </location>
</feature>
<dbReference type="AlphaFoldDB" id="A0AAQ3SXK7"/>
<dbReference type="Pfam" id="PF14291">
    <property type="entry name" value="DUF4371"/>
    <property type="match status" value="1"/>
</dbReference>
<proteinExistence type="predicted"/>
<name>A0AAQ3SXK7_PASNO</name>